<organism evidence="15 16">
    <name type="scientific">Emcibacter nanhaiensis</name>
    <dbReference type="NCBI Taxonomy" id="1505037"/>
    <lineage>
        <taxon>Bacteria</taxon>
        <taxon>Pseudomonadati</taxon>
        <taxon>Pseudomonadota</taxon>
        <taxon>Alphaproteobacteria</taxon>
        <taxon>Emcibacterales</taxon>
        <taxon>Emcibacteraceae</taxon>
        <taxon>Emcibacter</taxon>
    </lineage>
</organism>
<dbReference type="AlphaFoldDB" id="A0A501PKX4"/>
<evidence type="ECO:0000256" key="12">
    <source>
        <dbReference type="RuleBase" id="RU003357"/>
    </source>
</evidence>
<evidence type="ECO:0000256" key="7">
    <source>
        <dbReference type="ARBA" id="ARBA00023065"/>
    </source>
</evidence>
<evidence type="ECO:0000256" key="10">
    <source>
        <dbReference type="ARBA" id="ARBA00023237"/>
    </source>
</evidence>
<evidence type="ECO:0000256" key="6">
    <source>
        <dbReference type="ARBA" id="ARBA00023004"/>
    </source>
</evidence>
<proteinExistence type="inferred from homology"/>
<dbReference type="EMBL" id="VFIY01000007">
    <property type="protein sequence ID" value="TPD60396.1"/>
    <property type="molecule type" value="Genomic_DNA"/>
</dbReference>
<reference evidence="16" key="1">
    <citation type="submission" date="2019-06" db="EMBL/GenBank/DDBJ databases">
        <title>The complete genome of Emcibacter congregatus ZYLT.</title>
        <authorList>
            <person name="Zhao Z."/>
        </authorList>
    </citation>
    <scope>NUCLEOTIDE SEQUENCE [LARGE SCALE GENOMIC DNA]</scope>
    <source>
        <strain evidence="16">MCCC 1A06723</strain>
    </source>
</reference>
<evidence type="ECO:0000256" key="3">
    <source>
        <dbReference type="ARBA" id="ARBA00022452"/>
    </source>
</evidence>
<evidence type="ECO:0000256" key="9">
    <source>
        <dbReference type="ARBA" id="ARBA00023136"/>
    </source>
</evidence>
<evidence type="ECO:0000256" key="8">
    <source>
        <dbReference type="ARBA" id="ARBA00023077"/>
    </source>
</evidence>
<dbReference type="GO" id="GO:0006826">
    <property type="term" value="P:iron ion transport"/>
    <property type="evidence" value="ECO:0007669"/>
    <property type="project" value="UniProtKB-KW"/>
</dbReference>
<dbReference type="Pfam" id="PF07715">
    <property type="entry name" value="Plug"/>
    <property type="match status" value="1"/>
</dbReference>
<dbReference type="Proteomes" id="UP000319148">
    <property type="component" value="Unassembled WGS sequence"/>
</dbReference>
<dbReference type="RefSeq" id="WP_139940526.1">
    <property type="nucleotide sequence ID" value="NZ_JBHSYP010000003.1"/>
</dbReference>
<keyword evidence="10 11" id="KW-0998">Cell outer membrane</keyword>
<keyword evidence="7" id="KW-0406">Ion transport</keyword>
<keyword evidence="15" id="KW-0675">Receptor</keyword>
<evidence type="ECO:0000256" key="4">
    <source>
        <dbReference type="ARBA" id="ARBA00022496"/>
    </source>
</evidence>
<dbReference type="PANTHER" id="PTHR32552">
    <property type="entry name" value="FERRICHROME IRON RECEPTOR-RELATED"/>
    <property type="match status" value="1"/>
</dbReference>
<keyword evidence="3 11" id="KW-1134">Transmembrane beta strand</keyword>
<evidence type="ECO:0000313" key="15">
    <source>
        <dbReference type="EMBL" id="TPD60396.1"/>
    </source>
</evidence>
<gene>
    <name evidence="15" type="ORF">FIV46_08675</name>
</gene>
<evidence type="ECO:0000256" key="2">
    <source>
        <dbReference type="ARBA" id="ARBA00022448"/>
    </source>
</evidence>
<dbReference type="OrthoDB" id="7208812at2"/>
<evidence type="ECO:0000256" key="5">
    <source>
        <dbReference type="ARBA" id="ARBA00022692"/>
    </source>
</evidence>
<feature type="domain" description="TonB-dependent receptor plug" evidence="14">
    <location>
        <begin position="58"/>
        <end position="165"/>
    </location>
</feature>
<dbReference type="InterPro" id="IPR036942">
    <property type="entry name" value="Beta-barrel_TonB_sf"/>
</dbReference>
<keyword evidence="6" id="KW-0408">Iron</keyword>
<keyword evidence="16" id="KW-1185">Reference proteome</keyword>
<keyword evidence="8 12" id="KW-0798">TonB box</keyword>
<name>A0A501PKX4_9PROT</name>
<dbReference type="GO" id="GO:0009279">
    <property type="term" value="C:cell outer membrane"/>
    <property type="evidence" value="ECO:0007669"/>
    <property type="project" value="UniProtKB-SubCell"/>
</dbReference>
<evidence type="ECO:0000259" key="14">
    <source>
        <dbReference type="Pfam" id="PF07715"/>
    </source>
</evidence>
<evidence type="ECO:0000313" key="16">
    <source>
        <dbReference type="Proteomes" id="UP000319148"/>
    </source>
</evidence>
<comment type="caution">
    <text evidence="15">The sequence shown here is derived from an EMBL/GenBank/DDBJ whole genome shotgun (WGS) entry which is preliminary data.</text>
</comment>
<comment type="similarity">
    <text evidence="11 12">Belongs to the TonB-dependent receptor family.</text>
</comment>
<dbReference type="PANTHER" id="PTHR32552:SF81">
    <property type="entry name" value="TONB-DEPENDENT OUTER MEMBRANE RECEPTOR"/>
    <property type="match status" value="1"/>
</dbReference>
<dbReference type="Gene3D" id="2.40.170.20">
    <property type="entry name" value="TonB-dependent receptor, beta-barrel domain"/>
    <property type="match status" value="2"/>
</dbReference>
<dbReference type="PROSITE" id="PS52016">
    <property type="entry name" value="TONB_DEPENDENT_REC_3"/>
    <property type="match status" value="1"/>
</dbReference>
<evidence type="ECO:0000259" key="13">
    <source>
        <dbReference type="Pfam" id="PF00593"/>
    </source>
</evidence>
<evidence type="ECO:0000256" key="11">
    <source>
        <dbReference type="PROSITE-ProRule" id="PRU01360"/>
    </source>
</evidence>
<dbReference type="Pfam" id="PF00593">
    <property type="entry name" value="TonB_dep_Rec_b-barrel"/>
    <property type="match status" value="1"/>
</dbReference>
<sequence length="806" mass="88080">MLKSQKGRSFIKNSTALACGVVAGFPGVMFAHGSEADNGTSILLEEVVVTAQKREESQQSVGIAITTFSGNQMKKIGVENSVDIAKFTPGVSLSGSFAGQQQQFSIRGVTQNDFNDHVEAPNAVYIDEGYVAFQQGQIFASFDVERVEVLKGPQGTLFGRNATGGLVHFLTRKPTEEFEGYVDATYGSYDQVRLEGAVGGPISDTLRFRLSGLYNKNDGYVKNSYPDNVYIPDSVLAVAPINNGTAQPAGAGADLGGDDTRALRLHLEKDFGGNASLLLSAFWTETTASVGPYQSTPTVAIIDENGGHINTIRAAADETREMIGPNGVGLSGTFDLDADTLRPVPGGDFFGYLDPDGNGFITSSDYAFDDLNKYQTYGATARFASDFESVTFTSITDLKHHEKFQALDLEAGPADQFFWFGDANIDSFTQEFRLSGEGDNYRWVTGFYYLNIESHSVTGFGAIDSSIFSAGVGGGFDQPRIADLDTESYSLFGQIEYDLAEQWRLIAGIRGTIEKKEYEFDVLTTPQVDPLAWDYANPLSSRGLFTDATKEDLVTGKLQLDYLPTDDILIYGSFSRGVKAGSFNSGGADITDEQIPYDKEVLHAFELGFKSTLFEGAARFNAAAYYYDYKDYQASRWTGLGNIITNNDSTVKGFDVELVTSPIDNLDMMVSFGYIDAVVKDLNIAGNLVDVRPTFSPEVTASGLVRYTIPEVAGGYLTAQASVSYQSSVFHNLSNFDASRFDPWTVVDLRLSWEKDDGSWEVDAFVKNVFDERYNVIGFDLAQLCGCNEEAQGKPRWWGVSARRNF</sequence>
<dbReference type="InterPro" id="IPR000531">
    <property type="entry name" value="Beta-barrel_TonB"/>
</dbReference>
<keyword evidence="4" id="KW-0410">Iron transport</keyword>
<keyword evidence="9 11" id="KW-0472">Membrane</keyword>
<comment type="subcellular location">
    <subcellularLocation>
        <location evidence="1 11">Cell outer membrane</location>
        <topology evidence="1 11">Multi-pass membrane protein</topology>
    </subcellularLocation>
</comment>
<dbReference type="InterPro" id="IPR012910">
    <property type="entry name" value="Plug_dom"/>
</dbReference>
<keyword evidence="5 11" id="KW-0812">Transmembrane</keyword>
<keyword evidence="2 11" id="KW-0813">Transport</keyword>
<protein>
    <submittedName>
        <fullName evidence="15">TonB-dependent receptor</fullName>
    </submittedName>
</protein>
<evidence type="ECO:0000256" key="1">
    <source>
        <dbReference type="ARBA" id="ARBA00004571"/>
    </source>
</evidence>
<dbReference type="SUPFAM" id="SSF56935">
    <property type="entry name" value="Porins"/>
    <property type="match status" value="1"/>
</dbReference>
<dbReference type="InterPro" id="IPR039426">
    <property type="entry name" value="TonB-dep_rcpt-like"/>
</dbReference>
<feature type="domain" description="TonB-dependent receptor-like beta-barrel" evidence="13">
    <location>
        <begin position="338"/>
        <end position="769"/>
    </location>
</feature>
<accession>A0A501PKX4</accession>